<protein>
    <recommendedName>
        <fullName evidence="12">Heparan sulfate 2-O-sulfotransferase pipe</fullName>
    </recommendedName>
</protein>
<keyword evidence="7" id="KW-0333">Golgi apparatus</keyword>
<dbReference type="InterPro" id="IPR007734">
    <property type="entry name" value="Heparan_SO4_2-O-STrfase"/>
</dbReference>
<dbReference type="PANTHER" id="PTHR12129:SF15">
    <property type="entry name" value="URONYL 2-SULFOTRANSFERASE"/>
    <property type="match status" value="1"/>
</dbReference>
<proteinExistence type="inferred from homology"/>
<keyword evidence="8 10" id="KW-0472">Membrane</keyword>
<keyword evidence="6 10" id="KW-1133">Transmembrane helix</keyword>
<keyword evidence="9" id="KW-0325">Glycoprotein</keyword>
<dbReference type="SUPFAM" id="SSF52540">
    <property type="entry name" value="P-loop containing nucleoside triphosphate hydrolases"/>
    <property type="match status" value="1"/>
</dbReference>
<dbReference type="InterPro" id="IPR005331">
    <property type="entry name" value="Sulfotransferase"/>
</dbReference>
<keyword evidence="4 10" id="KW-0812">Transmembrane</keyword>
<dbReference type="Gene3D" id="3.40.50.300">
    <property type="entry name" value="P-loop containing nucleotide triphosphate hydrolases"/>
    <property type="match status" value="1"/>
</dbReference>
<dbReference type="GO" id="GO:0000139">
    <property type="term" value="C:Golgi membrane"/>
    <property type="evidence" value="ECO:0007669"/>
    <property type="project" value="UniProtKB-SubCell"/>
</dbReference>
<comment type="caution">
    <text evidence="11">The sequence shown here is derived from an EMBL/GenBank/DDBJ whole genome shotgun (WGS) entry which is preliminary data.</text>
</comment>
<evidence type="ECO:0000256" key="7">
    <source>
        <dbReference type="ARBA" id="ARBA00023034"/>
    </source>
</evidence>
<feature type="transmembrane region" description="Helical" evidence="10">
    <location>
        <begin position="12"/>
        <end position="29"/>
    </location>
</feature>
<keyword evidence="3" id="KW-0808">Transferase</keyword>
<reference evidence="11" key="1">
    <citation type="journal article" date="2024" name="Gigascience">
        <title>Chromosome-level genome of the poultry shaft louse Menopon gallinae provides insight into the host-switching and adaptive evolution of parasitic lice.</title>
        <authorList>
            <person name="Xu Y."/>
            <person name="Ma L."/>
            <person name="Liu S."/>
            <person name="Liang Y."/>
            <person name="Liu Q."/>
            <person name="He Z."/>
            <person name="Tian L."/>
            <person name="Duan Y."/>
            <person name="Cai W."/>
            <person name="Li H."/>
            <person name="Song F."/>
        </authorList>
    </citation>
    <scope>NUCLEOTIDE SEQUENCE</scope>
    <source>
        <strain evidence="11">Cailab_2023a</strain>
    </source>
</reference>
<keyword evidence="5" id="KW-0735">Signal-anchor</keyword>
<name>A0AAW2HQK2_9NEOP</name>
<evidence type="ECO:0000256" key="1">
    <source>
        <dbReference type="ARBA" id="ARBA00004323"/>
    </source>
</evidence>
<evidence type="ECO:0000256" key="8">
    <source>
        <dbReference type="ARBA" id="ARBA00023136"/>
    </source>
</evidence>
<evidence type="ECO:0000256" key="9">
    <source>
        <dbReference type="ARBA" id="ARBA00023180"/>
    </source>
</evidence>
<comment type="similarity">
    <text evidence="2">Belongs to the sulfotransferase 3 family.</text>
</comment>
<dbReference type="EMBL" id="JARGDH010000003">
    <property type="protein sequence ID" value="KAL0272168.1"/>
    <property type="molecule type" value="Genomic_DNA"/>
</dbReference>
<gene>
    <name evidence="11" type="ORF">PYX00_005247</name>
</gene>
<organism evidence="11">
    <name type="scientific">Menopon gallinae</name>
    <name type="common">poultry shaft louse</name>
    <dbReference type="NCBI Taxonomy" id="328185"/>
    <lineage>
        <taxon>Eukaryota</taxon>
        <taxon>Metazoa</taxon>
        <taxon>Ecdysozoa</taxon>
        <taxon>Arthropoda</taxon>
        <taxon>Hexapoda</taxon>
        <taxon>Insecta</taxon>
        <taxon>Pterygota</taxon>
        <taxon>Neoptera</taxon>
        <taxon>Paraneoptera</taxon>
        <taxon>Psocodea</taxon>
        <taxon>Troctomorpha</taxon>
        <taxon>Phthiraptera</taxon>
        <taxon>Amblycera</taxon>
        <taxon>Menoponidae</taxon>
        <taxon>Menopon</taxon>
    </lineage>
</organism>
<evidence type="ECO:0000256" key="5">
    <source>
        <dbReference type="ARBA" id="ARBA00022968"/>
    </source>
</evidence>
<evidence type="ECO:0000256" key="3">
    <source>
        <dbReference type="ARBA" id="ARBA00022679"/>
    </source>
</evidence>
<dbReference type="AlphaFoldDB" id="A0AAW2HQK2"/>
<dbReference type="GO" id="GO:0008146">
    <property type="term" value="F:sulfotransferase activity"/>
    <property type="evidence" value="ECO:0007669"/>
    <property type="project" value="InterPro"/>
</dbReference>
<evidence type="ECO:0000256" key="10">
    <source>
        <dbReference type="SAM" id="Phobius"/>
    </source>
</evidence>
<dbReference type="InterPro" id="IPR027417">
    <property type="entry name" value="P-loop_NTPase"/>
</dbReference>
<evidence type="ECO:0000313" key="11">
    <source>
        <dbReference type="EMBL" id="KAL0272168.1"/>
    </source>
</evidence>
<accession>A0AAW2HQK2</accession>
<evidence type="ECO:0000256" key="4">
    <source>
        <dbReference type="ARBA" id="ARBA00022692"/>
    </source>
</evidence>
<dbReference type="Pfam" id="PF03567">
    <property type="entry name" value="Sulfotransfer_2"/>
    <property type="match status" value="1"/>
</dbReference>
<evidence type="ECO:0000256" key="2">
    <source>
        <dbReference type="ARBA" id="ARBA00010569"/>
    </source>
</evidence>
<sequence length="355" mass="41882">MSGLKKKLEKAWFSVLLFGFICIGVFRVFQDPEKDLGRSGAKRQLKDTITSDAYHRDKQVTKPMDADRRTFALSDHILFFNRVPKSGSEMLVLLLQWLQGLNGFRHVRLRGGEKRRLNLAEQEELVEEIVTREKEEAIPLSFDRHVHFINFTKFDKQSPIYMNLVRDPVDRTISRFYYKRVTPNPNNPDVKRMKLDQKKVPMSKFTSFEECVSHKDPECTFLSGYSYDLAIPYFCGQHHRCTILNDKWAFQRARENVEKYFPVVGVLEELNSTLAVFEAKIPMFFKGVQNMYYHELLEPHRNANRMKPKTTSPFIRSHLKRQLLTEYDFYYWLKARILEQARDAEKATNLVPNHS</sequence>
<dbReference type="PANTHER" id="PTHR12129">
    <property type="entry name" value="HEPARAN SULFATE 2-O-SULFOTRANSFERASE"/>
    <property type="match status" value="1"/>
</dbReference>
<evidence type="ECO:0000256" key="6">
    <source>
        <dbReference type="ARBA" id="ARBA00022989"/>
    </source>
</evidence>
<comment type="subcellular location">
    <subcellularLocation>
        <location evidence="1">Golgi apparatus membrane</location>
        <topology evidence="1">Single-pass type II membrane protein</topology>
    </subcellularLocation>
</comment>
<evidence type="ECO:0008006" key="12">
    <source>
        <dbReference type="Google" id="ProtNLM"/>
    </source>
</evidence>